<dbReference type="PANTHER" id="PTHR44167">
    <property type="entry name" value="OVARIAN-SPECIFIC SERINE/THREONINE-PROTEIN KINASE LOK-RELATED"/>
    <property type="match status" value="1"/>
</dbReference>
<dbReference type="STRING" id="2282107.A0A286UI07"/>
<keyword evidence="1 3" id="KW-0547">Nucleotide-binding</keyword>
<comment type="caution">
    <text evidence="6">The sequence shown here is derived from an EMBL/GenBank/DDBJ whole genome shotgun (WGS) entry which is preliminary data.</text>
</comment>
<feature type="domain" description="Protein kinase" evidence="5">
    <location>
        <begin position="440"/>
        <end position="689"/>
    </location>
</feature>
<dbReference type="CDD" id="cd00180">
    <property type="entry name" value="PKc"/>
    <property type="match status" value="1"/>
</dbReference>
<feature type="compositionally biased region" description="Polar residues" evidence="4">
    <location>
        <begin position="412"/>
        <end position="427"/>
    </location>
</feature>
<feature type="binding site" evidence="3">
    <location>
        <position position="475"/>
    </location>
    <ligand>
        <name>ATP</name>
        <dbReference type="ChEBI" id="CHEBI:30616"/>
    </ligand>
</feature>
<proteinExistence type="predicted"/>
<feature type="domain" description="Protein kinase" evidence="5">
    <location>
        <begin position="1"/>
        <end position="249"/>
    </location>
</feature>
<keyword evidence="6" id="KW-0808">Transferase</keyword>
<feature type="region of interest" description="Disordered" evidence="4">
    <location>
        <begin position="962"/>
        <end position="1029"/>
    </location>
</feature>
<feature type="compositionally biased region" description="Polar residues" evidence="4">
    <location>
        <begin position="800"/>
        <end position="810"/>
    </location>
</feature>
<dbReference type="InterPro" id="IPR000719">
    <property type="entry name" value="Prot_kinase_dom"/>
</dbReference>
<dbReference type="GO" id="GO:0005524">
    <property type="term" value="F:ATP binding"/>
    <property type="evidence" value="ECO:0007669"/>
    <property type="project" value="UniProtKB-UniRule"/>
</dbReference>
<dbReference type="OrthoDB" id="4062651at2759"/>
<accession>A0A286UI07</accession>
<dbReference type="InParanoid" id="A0A286UI07"/>
<evidence type="ECO:0000256" key="4">
    <source>
        <dbReference type="SAM" id="MobiDB-lite"/>
    </source>
</evidence>
<sequence>MLVTEELGTKQNWKDLVGKNVAVKEIEHKGCFERERDILSRLPRSEYLVRYYHSEVNGEKYYVVMQHGLKNLFHFSKTAYRHCDQITTIRDLMRCAVKGLLKVHDAGIIHQDIKPGNIVLTREKPYECMIIDFGSGYIKSIHSKPTSLRTTYQYAAPEQLAGNYGHEISESWSLALTFLIVSIGEELYPENISVEDMLDKIKKGEFLESLQKKSPLFNDPAAKDLFLGMLAIKPKERTTLRRALRHPFIKGTEFQDPSRGNLTVQSDITGPNDRKNDPKSKLSIPTQFSTQSTTIDSSAQINTRQDPAPLKTRRLPDSLPIRSHTTINKVTSGSVVPEAVAGGHRESVASKKVIASGASRSIAGGASSRHVASEKDTTNIQRPASSFHQQNTQTRRSVSGPNILKVTDHPENNLSARASSGVITTKAKTQRPAPIAATASSSASHIGTGKYAKVKAYRVPSMFKNFEKWKPLVAKQVAIKIFEVQEKESFKHEKEVLRNLRNERGIIKYFLSEEVGEKSYIVMQCGIEDLKAFSEEIRKRLHPEDAIRTLMKNFLTGLITLHEKKHMVHQDINAYRIGEDKVPTWVQTTYRYAAPEQLEMNFGDPLSDVWSSGITFLVVSIDPKRLKQNQGVTIGEVLQGIRSGKTLELFRANSPLFKIEAAEDLFLGMLETNKEYRFSAREAYNHPFIQGTKYTGPLRKTKLQSSSAASKVDHLSIEQEQKKIYIPSGENIRKVSIPPRPVSVCSSRQEVDANTPGTTLETSVSGGVTNVSDSKRDVTSRDRHPSPQRHTQSKAHTMVRKSTVTTHQKSQVQKFRPHNIILEDIKSRKCFITDFGVSHRIGTDKLPNKLKTTDLYAAPEQLQGQFGCRASDVWSLAITFIVISIGYEPMEDISPGLMYSMIYGGELIKKLKRDSPLFDMPAARDLLLGMLEIDLLRRFTAEEAYKHPFIQNTGSLRKTKEYRPIGILPPQSRSCSSQRTSKSEGGHPALGVSSPRDYTKIRNTTRDHSVKPGQEEDSVKRPRHRRASTGDLLQPLSIMAHKKRPSKLGSKDSNLLAGRVNRFQRPGASRGNGFSQCQDIVQSKSSITSSRKVIHDKSIGA</sequence>
<protein>
    <submittedName>
        <fullName evidence="6">Serine threonine kinase</fullName>
    </submittedName>
</protein>
<dbReference type="Proteomes" id="UP000217199">
    <property type="component" value="Unassembled WGS sequence"/>
</dbReference>
<feature type="region of interest" description="Disordered" evidence="4">
    <location>
        <begin position="361"/>
        <end position="442"/>
    </location>
</feature>
<feature type="compositionally biased region" description="Basic and acidic residues" evidence="4">
    <location>
        <begin position="997"/>
        <end position="1020"/>
    </location>
</feature>
<evidence type="ECO:0000256" key="1">
    <source>
        <dbReference type="ARBA" id="ARBA00022741"/>
    </source>
</evidence>
<dbReference type="Pfam" id="PF00069">
    <property type="entry name" value="Pkinase"/>
    <property type="match status" value="2"/>
</dbReference>
<evidence type="ECO:0000313" key="6">
    <source>
        <dbReference type="EMBL" id="PAV19260.1"/>
    </source>
</evidence>
<dbReference type="PROSITE" id="PS00107">
    <property type="entry name" value="PROTEIN_KINASE_ATP"/>
    <property type="match status" value="1"/>
</dbReference>
<dbReference type="PANTHER" id="PTHR44167:SF30">
    <property type="entry name" value="PHOSPHORYLASE KINASE"/>
    <property type="match status" value="1"/>
</dbReference>
<evidence type="ECO:0000256" key="3">
    <source>
        <dbReference type="PROSITE-ProRule" id="PRU10141"/>
    </source>
</evidence>
<feature type="compositionally biased region" description="Polar residues" evidence="4">
    <location>
        <begin position="258"/>
        <end position="269"/>
    </location>
</feature>
<organism evidence="6 7">
    <name type="scientific">Pyrrhoderma noxium</name>
    <dbReference type="NCBI Taxonomy" id="2282107"/>
    <lineage>
        <taxon>Eukaryota</taxon>
        <taxon>Fungi</taxon>
        <taxon>Dikarya</taxon>
        <taxon>Basidiomycota</taxon>
        <taxon>Agaricomycotina</taxon>
        <taxon>Agaricomycetes</taxon>
        <taxon>Hymenochaetales</taxon>
        <taxon>Hymenochaetaceae</taxon>
        <taxon>Pyrrhoderma</taxon>
    </lineage>
</organism>
<keyword evidence="6" id="KW-0418">Kinase</keyword>
<feature type="compositionally biased region" description="Polar residues" evidence="4">
    <location>
        <begin position="378"/>
        <end position="400"/>
    </location>
</feature>
<dbReference type="SMART" id="SM00220">
    <property type="entry name" value="S_TKc"/>
    <property type="match status" value="2"/>
</dbReference>
<feature type="region of interest" description="Disordered" evidence="4">
    <location>
        <begin position="744"/>
        <end position="810"/>
    </location>
</feature>
<feature type="compositionally biased region" description="Polar residues" evidence="4">
    <location>
        <begin position="755"/>
        <end position="772"/>
    </location>
</feature>
<dbReference type="InterPro" id="IPR017441">
    <property type="entry name" value="Protein_kinase_ATP_BS"/>
</dbReference>
<dbReference type="Gene3D" id="1.10.510.10">
    <property type="entry name" value="Transferase(Phosphotransferase) domain 1"/>
    <property type="match status" value="4"/>
</dbReference>
<keyword evidence="7" id="KW-1185">Reference proteome</keyword>
<dbReference type="PROSITE" id="PS00108">
    <property type="entry name" value="PROTEIN_KINASE_ST"/>
    <property type="match status" value="1"/>
</dbReference>
<feature type="domain" description="Protein kinase" evidence="5">
    <location>
        <begin position="684"/>
        <end position="950"/>
    </location>
</feature>
<evidence type="ECO:0000259" key="5">
    <source>
        <dbReference type="PROSITE" id="PS50011"/>
    </source>
</evidence>
<feature type="compositionally biased region" description="Polar residues" evidence="4">
    <location>
        <begin position="283"/>
        <end position="305"/>
    </location>
</feature>
<dbReference type="InterPro" id="IPR011009">
    <property type="entry name" value="Kinase-like_dom_sf"/>
</dbReference>
<dbReference type="GO" id="GO:0004672">
    <property type="term" value="F:protein kinase activity"/>
    <property type="evidence" value="ECO:0007669"/>
    <property type="project" value="InterPro"/>
</dbReference>
<dbReference type="SUPFAM" id="SSF56112">
    <property type="entry name" value="Protein kinase-like (PK-like)"/>
    <property type="match status" value="3"/>
</dbReference>
<keyword evidence="2 3" id="KW-0067">ATP-binding</keyword>
<dbReference type="PROSITE" id="PS50011">
    <property type="entry name" value="PROTEIN_KINASE_DOM"/>
    <property type="match status" value="3"/>
</dbReference>
<dbReference type="EMBL" id="NBII01000004">
    <property type="protein sequence ID" value="PAV19260.1"/>
    <property type="molecule type" value="Genomic_DNA"/>
</dbReference>
<evidence type="ECO:0000256" key="2">
    <source>
        <dbReference type="ARBA" id="ARBA00022840"/>
    </source>
</evidence>
<gene>
    <name evidence="6" type="ORF">PNOK_0419300</name>
</gene>
<dbReference type="AlphaFoldDB" id="A0A286UI07"/>
<feature type="compositionally biased region" description="Basic and acidic residues" evidence="4">
    <location>
        <begin position="773"/>
        <end position="785"/>
    </location>
</feature>
<reference evidence="6 7" key="1">
    <citation type="journal article" date="2017" name="Mol. Ecol.">
        <title>Comparative and population genomic landscape of Phellinus noxius: A hypervariable fungus causing root rot in trees.</title>
        <authorList>
            <person name="Chung C.L."/>
            <person name="Lee T.J."/>
            <person name="Akiba M."/>
            <person name="Lee H.H."/>
            <person name="Kuo T.H."/>
            <person name="Liu D."/>
            <person name="Ke H.M."/>
            <person name="Yokoi T."/>
            <person name="Roa M.B."/>
            <person name="Lu M.J."/>
            <person name="Chang Y.Y."/>
            <person name="Ann P.J."/>
            <person name="Tsai J.N."/>
            <person name="Chen C.Y."/>
            <person name="Tzean S.S."/>
            <person name="Ota Y."/>
            <person name="Hattori T."/>
            <person name="Sahashi N."/>
            <person name="Liou R.F."/>
            <person name="Kikuchi T."/>
            <person name="Tsai I.J."/>
        </authorList>
    </citation>
    <scope>NUCLEOTIDE SEQUENCE [LARGE SCALE GENOMIC DNA]</scope>
    <source>
        <strain evidence="6 7">FFPRI411160</strain>
    </source>
</reference>
<name>A0A286UI07_9AGAM</name>
<dbReference type="InterPro" id="IPR008271">
    <property type="entry name" value="Ser/Thr_kinase_AS"/>
</dbReference>
<evidence type="ECO:0000313" key="7">
    <source>
        <dbReference type="Proteomes" id="UP000217199"/>
    </source>
</evidence>
<feature type="region of interest" description="Disordered" evidence="4">
    <location>
        <begin position="251"/>
        <end position="316"/>
    </location>
</feature>
<feature type="compositionally biased region" description="Low complexity" evidence="4">
    <location>
        <begin position="971"/>
        <end position="980"/>
    </location>
</feature>